<dbReference type="OrthoDB" id="250193at2759"/>
<protein>
    <submittedName>
        <fullName evidence="1">Uncharacterized protein</fullName>
    </submittedName>
</protein>
<dbReference type="GeneID" id="40322577"/>
<evidence type="ECO:0000313" key="1">
    <source>
        <dbReference type="EMBL" id="RNE99634.1"/>
    </source>
</evidence>
<dbReference type="RefSeq" id="XP_029224078.1">
    <property type="nucleotide sequence ID" value="XM_029375797.1"/>
</dbReference>
<sequence length="366" mass="40799">MQPRSTRIARTFLSELARRSSGANVVPPRFTHASRNVLNNLRVGPRGSSLACHSPFLQDGSPCWIQNRIFDAPNKHLFLDPGGSWCHLCREPLGVSAAGHLSDREHHNHQLFLFLAAAFPRGEYGEHFRPSFSPHAVFTGAARSFPRLVQTVVGGHVHTEQDALRRASLESMLIDLSDGESRGGRPILTAFHGAVAPELAHSGERLFKGAVSRLIVEWFPALGPGAITQIAHKCWGRSNLESVFDALRMQSLVNWRCSDAAWEASPAARNIAWKSVLRRTLSTKTEKATFVRSLLWELTTRCEEAAGCDKALPYTETEKLMLELTRRQLAFEMVFLQSMKYMQHADQLLREMSFPSVDTLMSMGAA</sequence>
<organism evidence="1 2">
    <name type="scientific">Trypanosoma conorhini</name>
    <dbReference type="NCBI Taxonomy" id="83891"/>
    <lineage>
        <taxon>Eukaryota</taxon>
        <taxon>Discoba</taxon>
        <taxon>Euglenozoa</taxon>
        <taxon>Kinetoplastea</taxon>
        <taxon>Metakinetoplastina</taxon>
        <taxon>Trypanosomatida</taxon>
        <taxon>Trypanosomatidae</taxon>
        <taxon>Trypanosoma</taxon>
    </lineage>
</organism>
<reference evidence="1 2" key="1">
    <citation type="journal article" date="2018" name="BMC Genomics">
        <title>Genomic comparison of Trypanosoma conorhini and Trypanosoma rangeli to Trypanosoma cruzi strains of high and low virulence.</title>
        <authorList>
            <person name="Bradwell K.R."/>
            <person name="Koparde V.N."/>
            <person name="Matveyev A.V."/>
            <person name="Serrano M.G."/>
            <person name="Alves J.M."/>
            <person name="Parikh H."/>
            <person name="Huang B."/>
            <person name="Lee V."/>
            <person name="Espinosa-Alvarez O."/>
            <person name="Ortiz P.A."/>
            <person name="Costa-Martins A.G."/>
            <person name="Teixeira M.M."/>
            <person name="Buck G.A."/>
        </authorList>
    </citation>
    <scope>NUCLEOTIDE SEQUENCE [LARGE SCALE GENOMIC DNA]</scope>
    <source>
        <strain evidence="1 2">025E</strain>
    </source>
</reference>
<accession>A0A422N2E3</accession>
<proteinExistence type="predicted"/>
<keyword evidence="2" id="KW-1185">Reference proteome</keyword>
<gene>
    <name evidence="1" type="ORF">Tco025E_08966</name>
</gene>
<dbReference type="AlphaFoldDB" id="A0A422N2E3"/>
<name>A0A422N2E3_9TRYP</name>
<comment type="caution">
    <text evidence="1">The sequence shown here is derived from an EMBL/GenBank/DDBJ whole genome shotgun (WGS) entry which is preliminary data.</text>
</comment>
<evidence type="ECO:0000313" key="2">
    <source>
        <dbReference type="Proteomes" id="UP000284403"/>
    </source>
</evidence>
<dbReference type="Proteomes" id="UP000284403">
    <property type="component" value="Unassembled WGS sequence"/>
</dbReference>
<dbReference type="EMBL" id="MKKU01000941">
    <property type="protein sequence ID" value="RNE99634.1"/>
    <property type="molecule type" value="Genomic_DNA"/>
</dbReference>